<feature type="compositionally biased region" description="Basic and acidic residues" evidence="1">
    <location>
        <begin position="129"/>
        <end position="138"/>
    </location>
</feature>
<feature type="region of interest" description="Disordered" evidence="1">
    <location>
        <begin position="1"/>
        <end position="105"/>
    </location>
</feature>
<name>A0A6A6IP32_9PLEO</name>
<dbReference type="EMBL" id="ML987192">
    <property type="protein sequence ID" value="KAF2252221.1"/>
    <property type="molecule type" value="Genomic_DNA"/>
</dbReference>
<organism evidence="2 3">
    <name type="scientific">Trematosphaeria pertusa</name>
    <dbReference type="NCBI Taxonomy" id="390896"/>
    <lineage>
        <taxon>Eukaryota</taxon>
        <taxon>Fungi</taxon>
        <taxon>Dikarya</taxon>
        <taxon>Ascomycota</taxon>
        <taxon>Pezizomycotina</taxon>
        <taxon>Dothideomycetes</taxon>
        <taxon>Pleosporomycetidae</taxon>
        <taxon>Pleosporales</taxon>
        <taxon>Massarineae</taxon>
        <taxon>Trematosphaeriaceae</taxon>
        <taxon>Trematosphaeria</taxon>
    </lineage>
</organism>
<sequence length="233" mass="26515">MRRIHLKASQDRPYAHLTPPQTSRAPLIDKRKGISKLAQSPPLEFVEPVGQEHQFRFTGPRTPSLGPRSSSEKSEESEEETDLEAGEDEKDESASDSAKHRQPLRRVVAHAQFVLEELDSDETYDSDVEVLRPSHVEDGESETGDASTEEKITKFQDPECRDESSDENEWQRLYKRETKRRSAGIVKRTHSHSIEGDSSYSDNDPLDDLDWTARRLRRRVRGSGGPSSLVFED</sequence>
<gene>
    <name evidence="2" type="ORF">BU26DRAFT_422224</name>
</gene>
<evidence type="ECO:0000313" key="3">
    <source>
        <dbReference type="Proteomes" id="UP000800094"/>
    </source>
</evidence>
<keyword evidence="3" id="KW-1185">Reference proteome</keyword>
<dbReference type="RefSeq" id="XP_033687225.1">
    <property type="nucleotide sequence ID" value="XM_033823449.1"/>
</dbReference>
<feature type="non-terminal residue" evidence="2">
    <location>
        <position position="233"/>
    </location>
</feature>
<proteinExistence type="predicted"/>
<reference evidence="2" key="1">
    <citation type="journal article" date="2020" name="Stud. Mycol.">
        <title>101 Dothideomycetes genomes: a test case for predicting lifestyles and emergence of pathogens.</title>
        <authorList>
            <person name="Haridas S."/>
            <person name="Albert R."/>
            <person name="Binder M."/>
            <person name="Bloem J."/>
            <person name="Labutti K."/>
            <person name="Salamov A."/>
            <person name="Andreopoulos B."/>
            <person name="Baker S."/>
            <person name="Barry K."/>
            <person name="Bills G."/>
            <person name="Bluhm B."/>
            <person name="Cannon C."/>
            <person name="Castanera R."/>
            <person name="Culley D."/>
            <person name="Daum C."/>
            <person name="Ezra D."/>
            <person name="Gonzalez J."/>
            <person name="Henrissat B."/>
            <person name="Kuo A."/>
            <person name="Liang C."/>
            <person name="Lipzen A."/>
            <person name="Lutzoni F."/>
            <person name="Magnuson J."/>
            <person name="Mondo S."/>
            <person name="Nolan M."/>
            <person name="Ohm R."/>
            <person name="Pangilinan J."/>
            <person name="Park H.-J."/>
            <person name="Ramirez L."/>
            <person name="Alfaro M."/>
            <person name="Sun H."/>
            <person name="Tritt A."/>
            <person name="Yoshinaga Y."/>
            <person name="Zwiers L.-H."/>
            <person name="Turgeon B."/>
            <person name="Goodwin S."/>
            <person name="Spatafora J."/>
            <person name="Crous P."/>
            <person name="Grigoriev I."/>
        </authorList>
    </citation>
    <scope>NUCLEOTIDE SEQUENCE</scope>
    <source>
        <strain evidence="2">CBS 122368</strain>
    </source>
</reference>
<feature type="compositionally biased region" description="Basic residues" evidence="1">
    <location>
        <begin position="177"/>
        <end position="191"/>
    </location>
</feature>
<feature type="compositionally biased region" description="Acidic residues" evidence="1">
    <location>
        <begin position="75"/>
        <end position="91"/>
    </location>
</feature>
<dbReference type="Proteomes" id="UP000800094">
    <property type="component" value="Unassembled WGS sequence"/>
</dbReference>
<feature type="region of interest" description="Disordered" evidence="1">
    <location>
        <begin position="117"/>
        <end position="208"/>
    </location>
</feature>
<protein>
    <submittedName>
        <fullName evidence="2">Uncharacterized protein</fullName>
    </submittedName>
</protein>
<feature type="compositionally biased region" description="Acidic residues" evidence="1">
    <location>
        <begin position="117"/>
        <end position="128"/>
    </location>
</feature>
<feature type="compositionally biased region" description="Basic and acidic residues" evidence="1">
    <location>
        <begin position="148"/>
        <end position="176"/>
    </location>
</feature>
<evidence type="ECO:0000256" key="1">
    <source>
        <dbReference type="SAM" id="MobiDB-lite"/>
    </source>
</evidence>
<accession>A0A6A6IP32</accession>
<dbReference type="AlphaFoldDB" id="A0A6A6IP32"/>
<evidence type="ECO:0000313" key="2">
    <source>
        <dbReference type="EMBL" id="KAF2252221.1"/>
    </source>
</evidence>
<dbReference type="GeneID" id="54576779"/>
<dbReference type="OrthoDB" id="4186058at2759"/>